<name>A0ABT4MFR7_9NOCA</name>
<organism evidence="1 2">
    <name type="scientific">Rhodococcus ruber</name>
    <dbReference type="NCBI Taxonomy" id="1830"/>
    <lineage>
        <taxon>Bacteria</taxon>
        <taxon>Bacillati</taxon>
        <taxon>Actinomycetota</taxon>
        <taxon>Actinomycetes</taxon>
        <taxon>Mycobacteriales</taxon>
        <taxon>Nocardiaceae</taxon>
        <taxon>Rhodococcus</taxon>
    </lineage>
</organism>
<proteinExistence type="predicted"/>
<evidence type="ECO:0000313" key="2">
    <source>
        <dbReference type="Proteomes" id="UP001081071"/>
    </source>
</evidence>
<accession>A0ABT4MFR7</accession>
<dbReference type="EMBL" id="JAPWIJ010000006">
    <property type="protein sequence ID" value="MCZ4519831.1"/>
    <property type="molecule type" value="Genomic_DNA"/>
</dbReference>
<comment type="caution">
    <text evidence="1">The sequence shown here is derived from an EMBL/GenBank/DDBJ whole genome shotgun (WGS) entry which is preliminary data.</text>
</comment>
<dbReference type="Proteomes" id="UP001081071">
    <property type="component" value="Unassembled WGS sequence"/>
</dbReference>
<reference evidence="1" key="1">
    <citation type="submission" date="2022-12" db="EMBL/GenBank/DDBJ databases">
        <authorList>
            <person name="Krivoruchko A.V."/>
            <person name="Elkin A."/>
        </authorList>
    </citation>
    <scope>NUCLEOTIDE SEQUENCE</scope>
    <source>
        <strain evidence="1">IEGM 1391</strain>
    </source>
</reference>
<evidence type="ECO:0000313" key="1">
    <source>
        <dbReference type="EMBL" id="MCZ4519831.1"/>
    </source>
</evidence>
<sequence length="42" mass="4690">MTVSVAWLGNRHWCNRYVDLCRTASGSCSISAPLRPNAFSDF</sequence>
<gene>
    <name evidence="1" type="ORF">O4220_15045</name>
</gene>
<protein>
    <submittedName>
        <fullName evidence="1">Uncharacterized protein</fullName>
    </submittedName>
</protein>
<keyword evidence="2" id="KW-1185">Reference proteome</keyword>